<gene>
    <name evidence="2" type="ordered locus">Halru_0778</name>
</gene>
<proteinExistence type="predicted"/>
<evidence type="ECO:0000256" key="1">
    <source>
        <dbReference type="SAM" id="MobiDB-lite"/>
    </source>
</evidence>
<dbReference type="Proteomes" id="UP000010846">
    <property type="component" value="Chromosome"/>
</dbReference>
<dbReference type="KEGG" id="hru:Halru_0778"/>
<dbReference type="EMBL" id="CP003050">
    <property type="protein sequence ID" value="AGB15404.1"/>
    <property type="molecule type" value="Genomic_DNA"/>
</dbReference>
<evidence type="ECO:0000313" key="2">
    <source>
        <dbReference type="EMBL" id="AGB15404.1"/>
    </source>
</evidence>
<feature type="compositionally biased region" description="Acidic residues" evidence="1">
    <location>
        <begin position="36"/>
        <end position="47"/>
    </location>
</feature>
<feature type="compositionally biased region" description="Basic and acidic residues" evidence="1">
    <location>
        <begin position="86"/>
        <end position="97"/>
    </location>
</feature>
<keyword evidence="3" id="KW-1185">Reference proteome</keyword>
<feature type="compositionally biased region" description="Basic and acidic residues" evidence="1">
    <location>
        <begin position="55"/>
        <end position="79"/>
    </location>
</feature>
<dbReference type="eggNOG" id="arCOG10730">
    <property type="taxonomic scope" value="Archaea"/>
</dbReference>
<dbReference type="HOGENOM" id="CLU_194989_0_0_2"/>
<reference evidence="2" key="1">
    <citation type="submission" date="2011-09" db="EMBL/GenBank/DDBJ databases">
        <title>Complete sequence of Halovivax ruber XH-70.</title>
        <authorList>
            <consortium name="US DOE Joint Genome Institute"/>
            <person name="Lucas S."/>
            <person name="Han J."/>
            <person name="Lapidus A."/>
            <person name="Cheng J.-F."/>
            <person name="Goodwin L."/>
            <person name="Pitluck S."/>
            <person name="Peters L."/>
            <person name="Mikhailova N."/>
            <person name="Davenport K."/>
            <person name="Detter J.C."/>
            <person name="Han C."/>
            <person name="Tapia R."/>
            <person name="Land M."/>
            <person name="Hauser L."/>
            <person name="Kyrpides N."/>
            <person name="Ivanova N."/>
            <person name="Pagani I."/>
            <person name="Sproer C."/>
            <person name="Anderson I."/>
            <person name="Woyke T."/>
        </authorList>
    </citation>
    <scope>NUCLEOTIDE SEQUENCE</scope>
    <source>
        <strain evidence="2">XH-70</strain>
    </source>
</reference>
<accession>L0I9M0</accession>
<organism evidence="2 3">
    <name type="scientific">Halovivax ruber (strain DSM 18193 / JCM 13892 / XH-70)</name>
    <dbReference type="NCBI Taxonomy" id="797302"/>
    <lineage>
        <taxon>Archaea</taxon>
        <taxon>Methanobacteriati</taxon>
        <taxon>Methanobacteriota</taxon>
        <taxon>Stenosarchaea group</taxon>
        <taxon>Halobacteria</taxon>
        <taxon>Halobacteriales</taxon>
        <taxon>Natrialbaceae</taxon>
        <taxon>Halovivax</taxon>
    </lineage>
</organism>
<feature type="compositionally biased region" description="Basic and acidic residues" evidence="1">
    <location>
        <begin position="14"/>
        <end position="35"/>
    </location>
</feature>
<sequence>MQAQPTFSHRRYRRAGDCHMVNETDDHGLDDHPAAADEEAEEADENDGLPAQQQEAREAAQESDRRQNVEYDSQEREGDALEQENPDYHRDEAPENS</sequence>
<name>L0I9M0_HALRX</name>
<evidence type="ECO:0000313" key="3">
    <source>
        <dbReference type="Proteomes" id="UP000010846"/>
    </source>
</evidence>
<dbReference type="AlphaFoldDB" id="L0I9M0"/>
<protein>
    <submittedName>
        <fullName evidence="2">Uncharacterized protein</fullName>
    </submittedName>
</protein>
<feature type="region of interest" description="Disordered" evidence="1">
    <location>
        <begin position="1"/>
        <end position="97"/>
    </location>
</feature>